<dbReference type="EMBL" id="LN890983">
    <property type="protein sequence ID" value="CUS12870.1"/>
    <property type="molecule type" value="Genomic_DNA"/>
</dbReference>
<evidence type="ECO:0000256" key="1">
    <source>
        <dbReference type="ARBA" id="ARBA00004123"/>
    </source>
</evidence>
<evidence type="ECO:0000256" key="8">
    <source>
        <dbReference type="SAM" id="MobiDB-lite"/>
    </source>
</evidence>
<dbReference type="InterPro" id="IPR001138">
    <property type="entry name" value="Zn2Cys6_DnaBD"/>
</dbReference>
<evidence type="ECO:0000256" key="2">
    <source>
        <dbReference type="ARBA" id="ARBA00022723"/>
    </source>
</evidence>
<comment type="subcellular location">
    <subcellularLocation>
        <location evidence="1">Nucleus</location>
    </subcellularLocation>
</comment>
<evidence type="ECO:0000313" key="11">
    <source>
        <dbReference type="Proteomes" id="UP001412239"/>
    </source>
</evidence>
<name>A0A292Q2D2_9PEZI</name>
<evidence type="ECO:0000313" key="10">
    <source>
        <dbReference type="EMBL" id="CUS12870.1"/>
    </source>
</evidence>
<dbReference type="AlphaFoldDB" id="A0A292Q2D2"/>
<evidence type="ECO:0000256" key="6">
    <source>
        <dbReference type="ARBA" id="ARBA00023163"/>
    </source>
</evidence>
<evidence type="ECO:0000256" key="3">
    <source>
        <dbReference type="ARBA" id="ARBA00022833"/>
    </source>
</evidence>
<dbReference type="GO" id="GO:0005634">
    <property type="term" value="C:nucleus"/>
    <property type="evidence" value="ECO:0007669"/>
    <property type="project" value="UniProtKB-SubCell"/>
</dbReference>
<dbReference type="Proteomes" id="UP001412239">
    <property type="component" value="Unassembled WGS sequence"/>
</dbReference>
<dbReference type="PANTHER" id="PTHR47540">
    <property type="entry name" value="THIAMINE REPRESSIBLE GENES REGULATORY PROTEIN THI5"/>
    <property type="match status" value="1"/>
</dbReference>
<feature type="region of interest" description="Disordered" evidence="8">
    <location>
        <begin position="843"/>
        <end position="882"/>
    </location>
</feature>
<dbReference type="CDD" id="cd00067">
    <property type="entry name" value="GAL4"/>
    <property type="match status" value="1"/>
</dbReference>
<dbReference type="GO" id="GO:0000981">
    <property type="term" value="F:DNA-binding transcription factor activity, RNA polymerase II-specific"/>
    <property type="evidence" value="ECO:0007669"/>
    <property type="project" value="InterPro"/>
</dbReference>
<evidence type="ECO:0000256" key="7">
    <source>
        <dbReference type="ARBA" id="ARBA00023242"/>
    </source>
</evidence>
<keyword evidence="5" id="KW-0238">DNA-binding</keyword>
<feature type="region of interest" description="Disordered" evidence="8">
    <location>
        <begin position="704"/>
        <end position="764"/>
    </location>
</feature>
<organism evidence="10 11">
    <name type="scientific">Tuber aestivum</name>
    <name type="common">summer truffle</name>
    <dbReference type="NCBI Taxonomy" id="59557"/>
    <lineage>
        <taxon>Eukaryota</taxon>
        <taxon>Fungi</taxon>
        <taxon>Dikarya</taxon>
        <taxon>Ascomycota</taxon>
        <taxon>Pezizomycotina</taxon>
        <taxon>Pezizomycetes</taxon>
        <taxon>Pezizales</taxon>
        <taxon>Tuberaceae</taxon>
        <taxon>Tuber</taxon>
    </lineage>
</organism>
<dbReference type="InterPro" id="IPR051711">
    <property type="entry name" value="Stress_Response_Reg"/>
</dbReference>
<dbReference type="SMART" id="SM00066">
    <property type="entry name" value="GAL4"/>
    <property type="match status" value="1"/>
</dbReference>
<dbReference type="GO" id="GO:0008270">
    <property type="term" value="F:zinc ion binding"/>
    <property type="evidence" value="ECO:0007669"/>
    <property type="project" value="InterPro"/>
</dbReference>
<keyword evidence="6" id="KW-0804">Transcription</keyword>
<keyword evidence="11" id="KW-1185">Reference proteome</keyword>
<feature type="domain" description="Zn(2)-C6 fungal-type" evidence="9">
    <location>
        <begin position="69"/>
        <end position="98"/>
    </location>
</feature>
<reference evidence="10" key="1">
    <citation type="submission" date="2015-10" db="EMBL/GenBank/DDBJ databases">
        <authorList>
            <person name="Regsiter A."/>
            <person name="william w."/>
        </authorList>
    </citation>
    <scope>NUCLEOTIDE SEQUENCE</scope>
    <source>
        <strain evidence="10">Montdore</strain>
    </source>
</reference>
<dbReference type="CDD" id="cd15486">
    <property type="entry name" value="ZIP_Sip4"/>
    <property type="match status" value="1"/>
</dbReference>
<dbReference type="SMART" id="SM00906">
    <property type="entry name" value="Fungal_trans"/>
    <property type="match status" value="1"/>
</dbReference>
<dbReference type="GO" id="GO:0045944">
    <property type="term" value="P:positive regulation of transcription by RNA polymerase II"/>
    <property type="evidence" value="ECO:0007669"/>
    <property type="project" value="TreeGrafter"/>
</dbReference>
<keyword evidence="7" id="KW-0539">Nucleus</keyword>
<keyword evidence="4" id="KW-0805">Transcription regulation</keyword>
<proteinExistence type="predicted"/>
<dbReference type="SUPFAM" id="SSF57701">
    <property type="entry name" value="Zn2/Cys6 DNA-binding domain"/>
    <property type="match status" value="1"/>
</dbReference>
<dbReference type="InterPro" id="IPR036864">
    <property type="entry name" value="Zn2-C6_fun-type_DNA-bd_sf"/>
</dbReference>
<dbReference type="PANTHER" id="PTHR47540:SF1">
    <property type="entry name" value="ACTIVATOR OF STRESS GENES 1-RELATED"/>
    <property type="match status" value="1"/>
</dbReference>
<dbReference type="PROSITE" id="PS00463">
    <property type="entry name" value="ZN2_CY6_FUNGAL_1"/>
    <property type="match status" value="1"/>
</dbReference>
<dbReference type="GO" id="GO:0006351">
    <property type="term" value="P:DNA-templated transcription"/>
    <property type="evidence" value="ECO:0007669"/>
    <property type="project" value="InterPro"/>
</dbReference>
<keyword evidence="2" id="KW-0479">Metal-binding</keyword>
<evidence type="ECO:0000256" key="5">
    <source>
        <dbReference type="ARBA" id="ARBA00023125"/>
    </source>
</evidence>
<dbReference type="InterPro" id="IPR007219">
    <property type="entry name" value="XnlR_reg_dom"/>
</dbReference>
<keyword evidence="3" id="KW-0862">Zinc</keyword>
<dbReference type="Pfam" id="PF04082">
    <property type="entry name" value="Fungal_trans"/>
    <property type="match status" value="1"/>
</dbReference>
<dbReference type="PROSITE" id="PS50048">
    <property type="entry name" value="ZN2_CY6_FUNGAL_2"/>
    <property type="match status" value="1"/>
</dbReference>
<dbReference type="Gene3D" id="4.10.240.10">
    <property type="entry name" value="Zn(2)-C6 fungal-type DNA-binding domain"/>
    <property type="match status" value="1"/>
</dbReference>
<feature type="region of interest" description="Disordered" evidence="8">
    <location>
        <begin position="1"/>
        <end position="61"/>
    </location>
</feature>
<evidence type="ECO:0000259" key="9">
    <source>
        <dbReference type="PROSITE" id="PS50048"/>
    </source>
</evidence>
<protein>
    <recommendedName>
        <fullName evidence="9">Zn(2)-C6 fungal-type domain-containing protein</fullName>
    </recommendedName>
</protein>
<accession>A0A292Q2D2</accession>
<dbReference type="GO" id="GO:0043565">
    <property type="term" value="F:sequence-specific DNA binding"/>
    <property type="evidence" value="ECO:0007669"/>
    <property type="project" value="TreeGrafter"/>
</dbReference>
<feature type="compositionally biased region" description="Low complexity" evidence="8">
    <location>
        <begin position="38"/>
        <end position="53"/>
    </location>
</feature>
<feature type="compositionally biased region" description="Low complexity" evidence="8">
    <location>
        <begin position="1"/>
        <end position="15"/>
    </location>
</feature>
<evidence type="ECO:0000256" key="4">
    <source>
        <dbReference type="ARBA" id="ARBA00023015"/>
    </source>
</evidence>
<dbReference type="Pfam" id="PF00172">
    <property type="entry name" value="Zn_clus"/>
    <property type="match status" value="1"/>
</dbReference>
<dbReference type="CDD" id="cd12148">
    <property type="entry name" value="fungal_TF_MHR"/>
    <property type="match status" value="1"/>
</dbReference>
<sequence length="954" mass="104998">MNTSSHLISTHSSQSEYDEETSMETTNWQQMPPVRQTASSPIAGGGAPSSVPAKAQTLPLQKRRRVTRACDECRRKKIKCDGKQPCTHCTVYSYECTYDQPSNRRRNPAPQYIEALETRLHRMEALLKVLLPDVDVNHPNFDLSKLLSQMQTNGVARNAGKDVTAGCGRAPGVNGSAATSIPVEKDSLLESMVEAAGRLDIDESGHMDFHGHSSGVAFLAHLNTQLSDLLGDDATAKAMLKVRAAAFPAVFDTPGSTADSPFDGHAPNTSMLPAREVSKVLLDVCMDDACVLMRFVHRPTFDDMTNRIYEKDPNDFGDDENNHLPLLYLALSVGCIFSSDLSQIGIPDPVAEGTKYFNIGRRMIEITDCWDIPSIQCVVMMVLFLQSSARMSTCYSYVGIALSASVRMGLHRSLPETTFDPIERETRKRVFWTVRKMDTYVGALLGLPKGIADEDIDQEMPAEVDDEFITKDAILPQPDGVMPVILAANAHCRLLKVMAKMVKYIYPLKGVEASVTGKGSSYSVSSSKLREIEGDLQEWLEKLPMQLRPGGDTPEELQKVQYLLKMAFAHVQMMLYRPFLHYISRPKNEGCDERPYASAANCVNVSRKIVHTAGEMRRLGILNGAYWFTMYTCFFSVITLVYFVLESPEEITSLAVLRDAETGRELLESMKDRSLAAKRCSVALATLFGNLPENLRPGLEKANLATGKKRARAGSQTKAGSEDPPAHWSSRESSGTISPDVDEQNRRSRTFPLSPMVESRRQSMPLELQRGNLTPTQDPHVTRRGSYELYHTGSGFSSGVETPDQTMSFQLPGSGLLDLNQMMFQSTDPFGYNYSSIHAPHSTTYAERPQGTPGKMDHSSSPPESHFRASGSGGSGNPYDSLEVQLFGPLPPYLLQGQPEVPEGSSPVTPGPDIRMIPSSSTQLNFMGVTSGPAGLDGLFGGEWDEMLQRQGNP</sequence>
<gene>
    <name evidence="10" type="ORF">GSTUAT00003143001</name>
</gene>